<dbReference type="InterPro" id="IPR036705">
    <property type="entry name" value="Ribosyl_crysJ1_sf"/>
</dbReference>
<reference evidence="5" key="1">
    <citation type="submission" date="2017-09" db="EMBL/GenBank/DDBJ databases">
        <authorList>
            <person name="Regsiter A."/>
            <person name="William W."/>
        </authorList>
    </citation>
    <scope>NUCLEOTIDE SEQUENCE [LARGE SCALE GENOMIC DNA]</scope>
    <source>
        <strain evidence="5">500-1</strain>
    </source>
</reference>
<dbReference type="GO" id="GO:0016787">
    <property type="term" value="F:hydrolase activity"/>
    <property type="evidence" value="ECO:0007669"/>
    <property type="project" value="UniProtKB-KW"/>
</dbReference>
<dbReference type="EMBL" id="LT907975">
    <property type="protein sequence ID" value="SOB57826.1"/>
    <property type="molecule type" value="Genomic_DNA"/>
</dbReference>
<dbReference type="Pfam" id="PF03747">
    <property type="entry name" value="ADP_ribosyl_GH"/>
    <property type="match status" value="1"/>
</dbReference>
<dbReference type="PANTHER" id="PTHR16222">
    <property type="entry name" value="ADP-RIBOSYLGLYCOHYDROLASE"/>
    <property type="match status" value="1"/>
</dbReference>
<proteinExistence type="inferred from homology"/>
<sequence>MAELTRKDRAMGAVVGMYIGDALGLGPHWYYDLDKLRQDYGDWITDYMAPKQGRYHDGCKAGDVSQTGQVSMLLLDSIVDKGAYDEDDFTDRLDEFLDTLDGTPSGGRYTDIAMREVWKARKENVPWGQAAGMADSGEAAIRGVMLAARYADDPRELAAKAKSNIHLTHAEPFVAAQSLAFVLSVCRLIRGKTLEKSGKSLMGWAQKEVDRALIDVFLQPGFVYDAATSPAITIDPPYAIAQIYGLACQMGFMAPAAYWMASKYPDDFETAVLTTINGGGNNMARACMTGALCGAMVGIQGIPDRFIEGLVDKDAILTNAEAIASELS</sequence>
<dbReference type="InterPro" id="IPR005502">
    <property type="entry name" value="Ribosyl_crysJ1"/>
</dbReference>
<evidence type="ECO:0000313" key="5">
    <source>
        <dbReference type="Proteomes" id="UP000219215"/>
    </source>
</evidence>
<dbReference type="AlphaFoldDB" id="A0A2C8F621"/>
<dbReference type="GO" id="GO:0046872">
    <property type="term" value="F:metal ion binding"/>
    <property type="evidence" value="ECO:0007669"/>
    <property type="project" value="UniProtKB-KW"/>
</dbReference>
<dbReference type="OrthoDB" id="5297797at2"/>
<evidence type="ECO:0000256" key="3">
    <source>
        <dbReference type="PIRSR" id="PIRSR605502-1"/>
    </source>
</evidence>
<keyword evidence="2 4" id="KW-0378">Hydrolase</keyword>
<dbReference type="RefSeq" id="WP_097011013.1">
    <property type="nucleotide sequence ID" value="NZ_LT907975.1"/>
</dbReference>
<dbReference type="Gene3D" id="1.10.4080.10">
    <property type="entry name" value="ADP-ribosylation/Crystallin J1"/>
    <property type="match status" value="1"/>
</dbReference>
<protein>
    <submittedName>
        <fullName evidence="4">ADP-ribosylglycohydrolase</fullName>
    </submittedName>
</protein>
<comment type="similarity">
    <text evidence="1">Belongs to the ADP-ribosylglycohydrolase family.</text>
</comment>
<dbReference type="PANTHER" id="PTHR16222:SF24">
    <property type="entry name" value="ADP-RIBOSYLHYDROLASE ARH3"/>
    <property type="match status" value="1"/>
</dbReference>
<feature type="binding site" evidence="3">
    <location>
        <position position="65"/>
    </location>
    <ligand>
        <name>Mg(2+)</name>
        <dbReference type="ChEBI" id="CHEBI:18420"/>
        <label>1</label>
    </ligand>
</feature>
<keyword evidence="5" id="KW-1185">Reference proteome</keyword>
<dbReference type="KEGG" id="pprf:DPRO_0935"/>
<name>A0A2C8F621_9BACT</name>
<keyword evidence="3" id="KW-0479">Metal-binding</keyword>
<accession>A0A2C8F621</accession>
<comment type="cofactor">
    <cofactor evidence="3">
        <name>Mg(2+)</name>
        <dbReference type="ChEBI" id="CHEBI:18420"/>
    </cofactor>
    <text evidence="3">Binds 2 magnesium ions per subunit.</text>
</comment>
<gene>
    <name evidence="4" type="ORF">DPRO_0935</name>
</gene>
<keyword evidence="3" id="KW-0460">Magnesium</keyword>
<evidence type="ECO:0000313" key="4">
    <source>
        <dbReference type="EMBL" id="SOB57826.1"/>
    </source>
</evidence>
<dbReference type="Proteomes" id="UP000219215">
    <property type="component" value="Chromosome DPRO"/>
</dbReference>
<dbReference type="SUPFAM" id="SSF101478">
    <property type="entry name" value="ADP-ribosylglycohydrolase"/>
    <property type="match status" value="1"/>
</dbReference>
<evidence type="ECO:0000256" key="1">
    <source>
        <dbReference type="ARBA" id="ARBA00010702"/>
    </source>
</evidence>
<organism evidence="4 5">
    <name type="scientific">Pseudodesulfovibrio profundus</name>
    <dbReference type="NCBI Taxonomy" id="57320"/>
    <lineage>
        <taxon>Bacteria</taxon>
        <taxon>Pseudomonadati</taxon>
        <taxon>Thermodesulfobacteriota</taxon>
        <taxon>Desulfovibrionia</taxon>
        <taxon>Desulfovibrionales</taxon>
        <taxon>Desulfovibrionaceae</taxon>
    </lineage>
</organism>
<dbReference type="InterPro" id="IPR050792">
    <property type="entry name" value="ADP-ribosylglycohydrolase"/>
</dbReference>
<evidence type="ECO:0000256" key="2">
    <source>
        <dbReference type="ARBA" id="ARBA00022801"/>
    </source>
</evidence>